<dbReference type="Gene3D" id="1.10.150.130">
    <property type="match status" value="1"/>
</dbReference>
<dbReference type="Proteomes" id="UP000540128">
    <property type="component" value="Unassembled WGS sequence"/>
</dbReference>
<protein>
    <recommendedName>
        <fullName evidence="5">Integrase</fullName>
    </recommendedName>
</protein>
<dbReference type="RefSeq" id="WP_191835159.1">
    <property type="nucleotide sequence ID" value="NZ_JAANNT010000035.1"/>
</dbReference>
<keyword evidence="1" id="KW-0238">DNA-binding</keyword>
<dbReference type="GO" id="GO:0015074">
    <property type="term" value="P:DNA integration"/>
    <property type="evidence" value="ECO:0007669"/>
    <property type="project" value="InterPro"/>
</dbReference>
<evidence type="ECO:0000256" key="1">
    <source>
        <dbReference type="ARBA" id="ARBA00023125"/>
    </source>
</evidence>
<dbReference type="InterPro" id="IPR010998">
    <property type="entry name" value="Integrase_recombinase_N"/>
</dbReference>
<organism evidence="3 4">
    <name type="scientific">Streptomyces odorifer</name>
    <dbReference type="NCBI Taxonomy" id="53450"/>
    <lineage>
        <taxon>Bacteria</taxon>
        <taxon>Bacillati</taxon>
        <taxon>Actinomycetota</taxon>
        <taxon>Actinomycetes</taxon>
        <taxon>Kitasatosporales</taxon>
        <taxon>Streptomycetaceae</taxon>
        <taxon>Streptomyces</taxon>
        <taxon>Streptomyces albidoflavus group</taxon>
    </lineage>
</organism>
<dbReference type="InterPro" id="IPR013762">
    <property type="entry name" value="Integrase-like_cat_sf"/>
</dbReference>
<evidence type="ECO:0000313" key="3">
    <source>
        <dbReference type="EMBL" id="NUV31991.1"/>
    </source>
</evidence>
<dbReference type="Gene3D" id="1.10.443.10">
    <property type="entry name" value="Intergrase catalytic core"/>
    <property type="match status" value="1"/>
</dbReference>
<evidence type="ECO:0000313" key="4">
    <source>
        <dbReference type="Proteomes" id="UP000540128"/>
    </source>
</evidence>
<dbReference type="EMBL" id="JAANNT010000035">
    <property type="protein sequence ID" value="NUV31991.1"/>
    <property type="molecule type" value="Genomic_DNA"/>
</dbReference>
<reference evidence="3 4" key="1">
    <citation type="submission" date="2020-03" db="EMBL/GenBank/DDBJ databases">
        <title>Complete genome sequence of sixteen Streptomyces strains facilitates identification of candidate genes involved in plant growth-promotion in grain legumes and cereals.</title>
        <authorList>
            <person name="Gopalakrishnan S."/>
            <person name="Thakur V."/>
            <person name="Saxena R."/>
            <person name="Vadlamudi S."/>
            <person name="Purohit S."/>
            <person name="Kumar V."/>
            <person name="Rathore A."/>
            <person name="Chitikineni A."/>
            <person name="Varshney R.K."/>
        </authorList>
    </citation>
    <scope>NUCLEOTIDE SEQUENCE [LARGE SCALE GENOMIC DNA]</scope>
    <source>
        <strain evidence="3 4">KAI-180</strain>
    </source>
</reference>
<dbReference type="GO" id="GO:0006310">
    <property type="term" value="P:DNA recombination"/>
    <property type="evidence" value="ECO:0007669"/>
    <property type="project" value="UniProtKB-KW"/>
</dbReference>
<evidence type="ECO:0008006" key="5">
    <source>
        <dbReference type="Google" id="ProtNLM"/>
    </source>
</evidence>
<evidence type="ECO:0000256" key="2">
    <source>
        <dbReference type="ARBA" id="ARBA00023172"/>
    </source>
</evidence>
<keyword evidence="2" id="KW-0233">DNA recombination</keyword>
<accession>A0A7Y6F526</accession>
<comment type="caution">
    <text evidence="3">The sequence shown here is derived from an EMBL/GenBank/DDBJ whole genome shotgun (WGS) entry which is preliminary data.</text>
</comment>
<sequence>MAYAEKVYKVRNGKPTKQFTWRACYKKPDGSKGTEPGFPTKKLAEEWGAEQERLMKAGTWIDPQMRATTFGQFARVFMTVRKKRGRTTGTRWEKLEKLILPRWDDVPLGAISWFDVDAWQQTMTVEDVTRGHCVSLMSTIMTAAVDANYIVANPLFGRRRTRETAGNAARLKVPKMPNGARPEDVILIAERLGPTKGLHVLTTAFTGPRWGEGIALRRENILLERRQPWGAGIFVCRTIRIVEEYAEYQARDEFGNKQGYTLQLEPTKNDGSTRDVDVPPFLATLLRYHLQDWPFELVFSTGSGTPWRRGNWGKRIRPAADGAPPRMGNRYTLSRPRWEPIAPGLDMRALRALHDTMQAEIGVKEPLAFEAAGHRQPGIKRHYQKPTPAMRAERLDGLDAIFWKAMANVGLRTLWGRVDLRKGP</sequence>
<gene>
    <name evidence="3" type="ORF">G6W59_27500</name>
</gene>
<dbReference type="SUPFAM" id="SSF56349">
    <property type="entry name" value="DNA breaking-rejoining enzymes"/>
    <property type="match status" value="1"/>
</dbReference>
<dbReference type="InterPro" id="IPR011010">
    <property type="entry name" value="DNA_brk_join_enz"/>
</dbReference>
<proteinExistence type="predicted"/>
<name>A0A7Y6F526_9ACTN</name>
<dbReference type="AlphaFoldDB" id="A0A7Y6F526"/>
<keyword evidence="4" id="KW-1185">Reference proteome</keyword>
<dbReference type="GO" id="GO:0003677">
    <property type="term" value="F:DNA binding"/>
    <property type="evidence" value="ECO:0007669"/>
    <property type="project" value="UniProtKB-KW"/>
</dbReference>